<evidence type="ECO:0000313" key="1">
    <source>
        <dbReference type="EMBL" id="KAJ9067964.1"/>
    </source>
</evidence>
<sequence length="121" mass="13208">MDANSSPSKDTICSAIHVMDSGVAGNGAFSEHLAIQQPSAENTLVLFQNLSQVNPDQLCQDLCTVNHIKDYLQKFTHPSVCHSQINLVCNQSTVFLALWTSWRLKSGVLACKSMVVGLNMD</sequence>
<reference evidence="1" key="1">
    <citation type="submission" date="2022-04" db="EMBL/GenBank/DDBJ databases">
        <title>Genome of the entomopathogenic fungus Entomophthora muscae.</title>
        <authorList>
            <person name="Elya C."/>
            <person name="Lovett B.R."/>
            <person name="Lee E."/>
            <person name="Macias A.M."/>
            <person name="Hajek A.E."/>
            <person name="De Bivort B.L."/>
            <person name="Kasson M.T."/>
            <person name="De Fine Licht H.H."/>
            <person name="Stajich J.E."/>
        </authorList>
    </citation>
    <scope>NUCLEOTIDE SEQUENCE</scope>
    <source>
        <strain evidence="1">Berkeley</strain>
    </source>
</reference>
<protein>
    <submittedName>
        <fullName evidence="1">Uncharacterized protein</fullName>
    </submittedName>
</protein>
<keyword evidence="2" id="KW-1185">Reference proteome</keyword>
<name>A0ACC2T0A4_9FUNG</name>
<proteinExistence type="predicted"/>
<organism evidence="1 2">
    <name type="scientific">Entomophthora muscae</name>
    <dbReference type="NCBI Taxonomy" id="34485"/>
    <lineage>
        <taxon>Eukaryota</taxon>
        <taxon>Fungi</taxon>
        <taxon>Fungi incertae sedis</taxon>
        <taxon>Zoopagomycota</taxon>
        <taxon>Entomophthoromycotina</taxon>
        <taxon>Entomophthoromycetes</taxon>
        <taxon>Entomophthorales</taxon>
        <taxon>Entomophthoraceae</taxon>
        <taxon>Entomophthora</taxon>
    </lineage>
</organism>
<dbReference type="Proteomes" id="UP001165960">
    <property type="component" value="Unassembled WGS sequence"/>
</dbReference>
<dbReference type="EMBL" id="QTSX02003817">
    <property type="protein sequence ID" value="KAJ9067964.1"/>
    <property type="molecule type" value="Genomic_DNA"/>
</dbReference>
<evidence type="ECO:0000313" key="2">
    <source>
        <dbReference type="Proteomes" id="UP001165960"/>
    </source>
</evidence>
<comment type="caution">
    <text evidence="1">The sequence shown here is derived from an EMBL/GenBank/DDBJ whole genome shotgun (WGS) entry which is preliminary data.</text>
</comment>
<accession>A0ACC2T0A4</accession>
<gene>
    <name evidence="1" type="ORF">DSO57_1033584</name>
</gene>